<comment type="caution">
    <text evidence="1">The sequence shown here is derived from an EMBL/GenBank/DDBJ whole genome shotgun (WGS) entry which is preliminary data.</text>
</comment>
<sequence>MIRLTLKRQAQAHIKELFLQKVKQVDDKRNEEKKGKKSCVHTSQAKKNNVRKGKPDRVYLRYQLISQIAGVSQFFVNIIETDSDNYILYELTENQRLSYKRSDQVHDISCESFDGFNAPIIKKGVRFKKCYRWEK</sequence>
<dbReference type="Proteomes" id="UP001055879">
    <property type="component" value="Linkage Group LG15"/>
</dbReference>
<evidence type="ECO:0000313" key="1">
    <source>
        <dbReference type="EMBL" id="KAI3672866.1"/>
    </source>
</evidence>
<dbReference type="EMBL" id="CM042061">
    <property type="protein sequence ID" value="KAI3672866.1"/>
    <property type="molecule type" value="Genomic_DNA"/>
</dbReference>
<reference evidence="2" key="1">
    <citation type="journal article" date="2022" name="Mol. Ecol. Resour.">
        <title>The genomes of chicory, endive, great burdock and yacon provide insights into Asteraceae palaeo-polyploidization history and plant inulin production.</title>
        <authorList>
            <person name="Fan W."/>
            <person name="Wang S."/>
            <person name="Wang H."/>
            <person name="Wang A."/>
            <person name="Jiang F."/>
            <person name="Liu H."/>
            <person name="Zhao H."/>
            <person name="Xu D."/>
            <person name="Zhang Y."/>
        </authorList>
    </citation>
    <scope>NUCLEOTIDE SEQUENCE [LARGE SCALE GENOMIC DNA]</scope>
    <source>
        <strain evidence="2">cv. Niubang</strain>
    </source>
</reference>
<proteinExistence type="predicted"/>
<organism evidence="1 2">
    <name type="scientific">Arctium lappa</name>
    <name type="common">Greater burdock</name>
    <name type="synonym">Lappa major</name>
    <dbReference type="NCBI Taxonomy" id="4217"/>
    <lineage>
        <taxon>Eukaryota</taxon>
        <taxon>Viridiplantae</taxon>
        <taxon>Streptophyta</taxon>
        <taxon>Embryophyta</taxon>
        <taxon>Tracheophyta</taxon>
        <taxon>Spermatophyta</taxon>
        <taxon>Magnoliopsida</taxon>
        <taxon>eudicotyledons</taxon>
        <taxon>Gunneridae</taxon>
        <taxon>Pentapetalae</taxon>
        <taxon>asterids</taxon>
        <taxon>campanulids</taxon>
        <taxon>Asterales</taxon>
        <taxon>Asteraceae</taxon>
        <taxon>Carduoideae</taxon>
        <taxon>Cardueae</taxon>
        <taxon>Arctiinae</taxon>
        <taxon>Arctium</taxon>
    </lineage>
</organism>
<gene>
    <name evidence="1" type="ORF">L6452_38966</name>
</gene>
<protein>
    <submittedName>
        <fullName evidence="1">Uncharacterized protein</fullName>
    </submittedName>
</protein>
<keyword evidence="2" id="KW-1185">Reference proteome</keyword>
<accession>A0ACB8XRM4</accession>
<reference evidence="1 2" key="2">
    <citation type="journal article" date="2022" name="Mol. Ecol. Resour.">
        <title>The genomes of chicory, endive, great burdock and yacon provide insights into Asteraceae paleo-polyploidization history and plant inulin production.</title>
        <authorList>
            <person name="Fan W."/>
            <person name="Wang S."/>
            <person name="Wang H."/>
            <person name="Wang A."/>
            <person name="Jiang F."/>
            <person name="Liu H."/>
            <person name="Zhao H."/>
            <person name="Xu D."/>
            <person name="Zhang Y."/>
        </authorList>
    </citation>
    <scope>NUCLEOTIDE SEQUENCE [LARGE SCALE GENOMIC DNA]</scope>
    <source>
        <strain evidence="2">cv. Niubang</strain>
    </source>
</reference>
<name>A0ACB8XRM4_ARCLA</name>
<evidence type="ECO:0000313" key="2">
    <source>
        <dbReference type="Proteomes" id="UP001055879"/>
    </source>
</evidence>